<keyword evidence="1" id="KW-0863">Zinc-finger</keyword>
<dbReference type="InterPro" id="IPR000571">
    <property type="entry name" value="Znf_CCCH"/>
</dbReference>
<dbReference type="Proteomes" id="UP000030750">
    <property type="component" value="Unassembled WGS sequence"/>
</dbReference>
<feature type="region of interest" description="Disordered" evidence="2">
    <location>
        <begin position="245"/>
        <end position="293"/>
    </location>
</feature>
<feature type="compositionally biased region" description="Low complexity" evidence="2">
    <location>
        <begin position="272"/>
        <end position="289"/>
    </location>
</feature>
<feature type="region of interest" description="Disordered" evidence="2">
    <location>
        <begin position="973"/>
        <end position="1049"/>
    </location>
</feature>
<feature type="domain" description="C3H1-type" evidence="3">
    <location>
        <begin position="347"/>
        <end position="375"/>
    </location>
</feature>
<feature type="compositionally biased region" description="Polar residues" evidence="2">
    <location>
        <begin position="1"/>
        <end position="11"/>
    </location>
</feature>
<feature type="zinc finger region" description="C3H1-type" evidence="1">
    <location>
        <begin position="347"/>
        <end position="375"/>
    </location>
</feature>
<name>U6LPK7_9EIME</name>
<keyword evidence="1" id="KW-0479">Metal-binding</keyword>
<feature type="region of interest" description="Disordered" evidence="2">
    <location>
        <begin position="1"/>
        <end position="35"/>
    </location>
</feature>
<evidence type="ECO:0000256" key="2">
    <source>
        <dbReference type="SAM" id="MobiDB-lite"/>
    </source>
</evidence>
<reference evidence="4" key="1">
    <citation type="submission" date="2013-10" db="EMBL/GenBank/DDBJ databases">
        <title>Genomic analysis of the causative agents of coccidiosis in chickens.</title>
        <authorList>
            <person name="Reid A.J."/>
            <person name="Blake D."/>
            <person name="Billington K."/>
            <person name="Browne H."/>
            <person name="Dunn M."/>
            <person name="Hung S."/>
            <person name="Kawahara F."/>
            <person name="Miranda-Saavedra D."/>
            <person name="Mourier T."/>
            <person name="Nagra H."/>
            <person name="Otto T.D."/>
            <person name="Rawlings N."/>
            <person name="Sanchez A."/>
            <person name="Sanders M."/>
            <person name="Subramaniam C."/>
            <person name="Tay Y."/>
            <person name="Dear P."/>
            <person name="Doerig C."/>
            <person name="Gruber A."/>
            <person name="Parkinson J."/>
            <person name="Shirley M."/>
            <person name="Wan K.L."/>
            <person name="Berriman M."/>
            <person name="Tomley F."/>
            <person name="Pain A."/>
        </authorList>
    </citation>
    <scope>NUCLEOTIDE SEQUENCE [LARGE SCALE GENOMIC DNA]</scope>
    <source>
        <strain evidence="4">Houghton</strain>
    </source>
</reference>
<evidence type="ECO:0000313" key="5">
    <source>
        <dbReference type="Proteomes" id="UP000030750"/>
    </source>
</evidence>
<reference evidence="4" key="2">
    <citation type="submission" date="2013-10" db="EMBL/GenBank/DDBJ databases">
        <authorList>
            <person name="Aslett M."/>
        </authorList>
    </citation>
    <scope>NUCLEOTIDE SEQUENCE [LARGE SCALE GENOMIC DNA]</scope>
    <source>
        <strain evidence="4">Houghton</strain>
    </source>
</reference>
<feature type="compositionally biased region" description="Low complexity" evidence="2">
    <location>
        <begin position="1174"/>
        <end position="1187"/>
    </location>
</feature>
<dbReference type="GO" id="GO:0008270">
    <property type="term" value="F:zinc ion binding"/>
    <property type="evidence" value="ECO:0007669"/>
    <property type="project" value="UniProtKB-KW"/>
</dbReference>
<accession>U6LPK7</accession>
<evidence type="ECO:0000256" key="1">
    <source>
        <dbReference type="PROSITE-ProRule" id="PRU00723"/>
    </source>
</evidence>
<dbReference type="EMBL" id="HG711822">
    <property type="protein sequence ID" value="CDJ49730.1"/>
    <property type="molecule type" value="Genomic_DNA"/>
</dbReference>
<keyword evidence="5" id="KW-1185">Reference proteome</keyword>
<dbReference type="Gene3D" id="4.10.1000.10">
    <property type="entry name" value="Zinc finger, CCCH-type"/>
    <property type="match status" value="1"/>
</dbReference>
<protein>
    <recommendedName>
        <fullName evidence="3">C3H1-type domain-containing protein</fullName>
    </recommendedName>
</protein>
<feature type="region of interest" description="Disordered" evidence="2">
    <location>
        <begin position="1154"/>
        <end position="1224"/>
    </location>
</feature>
<keyword evidence="1" id="KW-0862">Zinc</keyword>
<dbReference type="AlphaFoldDB" id="U6LPK7"/>
<proteinExistence type="predicted"/>
<feature type="compositionally biased region" description="Polar residues" evidence="2">
    <location>
        <begin position="973"/>
        <end position="990"/>
    </location>
</feature>
<dbReference type="VEuPathDB" id="ToxoDB:EBH_0067570"/>
<dbReference type="OrthoDB" id="347319at2759"/>
<feature type="region of interest" description="Disordered" evidence="2">
    <location>
        <begin position="872"/>
        <end position="898"/>
    </location>
</feature>
<evidence type="ECO:0000313" key="4">
    <source>
        <dbReference type="EMBL" id="CDJ49730.1"/>
    </source>
</evidence>
<evidence type="ECO:0000259" key="3">
    <source>
        <dbReference type="PROSITE" id="PS50103"/>
    </source>
</evidence>
<sequence length="1224" mass="130311">MDRLQQQQSSDAPLPPRRPDGSLGPQLSRPSGGSRGFAISLEEQWQLPSLAEAVRREDPVSAGLPLHGQTLTAQDYGKCNMANPKPVSWDQPLKAVSYDPLHRVSTVSCTSGSSWGSPCGSLGMPSSSVSQFSTASPARSVDVLFCPQRIPIPSWACCGGRRGTVGSSTASLSMGSGSSVRSPSTLNHLSHDIDVAPAGVLSYGVSEEGLPSLSTTLLGSSTLTYADAHLRGGSVVPDRPASIGTFQRRATSPPTPIVQAPASETGSSGSYGPRTGTSSTATSTGVPVTRHFDPQRASPFELSKFDRRDPYVHFYIPVDCPSSRQCCDGICPLAHTKLEKIFHPIVYKTQKCQMALADTGRCPYINKCAFFHTEEDRQQAELHWEAWEAEWAPWRQQIDQLLRRHHKLEKEILRKVEGIIKIRMPRSSPSDLLGRCLANLGVLTGFGEQKKPTIPKSSQGVGPIESGVGSVSFSLPRGRGFAESTFAGKCIAGLADSGRTLSGPRLAESVGFCGMAESPLFGLQPTSAVIGNTRRVLGHCEDHAFSAGREWLYIENSWKSEVAQQHNPGGGFQSRVERASISTRSTLQETLAPVGKDGKAFHSPGTLVPIPEIASKHDAKVSIPSEHGFSHSISGQRAADSVSLHGSPLKSCGCGTLRSSSKDHESLPLRAGEASIRAVTAAEVETGNRVVSTVVTSETQQTVAISGAVDTTVASRMSRRETMSHEETSSYPKPLNAFVCKPLHFARSPQASAASNKQAVVETLPSAQTAVERGCADTVKITDGHRMAIHASRLIIPASSSRKEIRSCEDERRATVTSGGSSCCSSIGFPRRASSDFHYLLPCHQQAVSVEVMEDRQKVVWTRGTTEALSVKERTQAGEVQRGSAPPSHREPSTSTYSRSVVCLQGAQTGGVASQRGLLGSQEPLRVADDEPVLQVARASQAMPVQRGISSLDASTFRLLKNDCVAQVEPLGSVTSQRSSMPPVSSTPALRSSACEERPGVDYTDGTKSSAGPAKVDAQGETERKYSSPTLLPLPNENAATSEGEAVDNPQKPVAAGAAQGALEEPKLEQLWNRAVSEEGIAVSHPLPDISEGEAFSVAIDTVMHQTKIPFREGYVTVSKDEFDLLARRLTHILRAAADEIRRLDIGAVGELVNNDEHPQNRGRVGVEHTPTTSGSMAGSASSGSGSNQAVEALPGPNAASSGAERQRCAATASRSETRDRPPD</sequence>
<dbReference type="PROSITE" id="PS50103">
    <property type="entry name" value="ZF_C3H1"/>
    <property type="match status" value="1"/>
</dbReference>
<organism evidence="4 5">
    <name type="scientific">Eimeria brunetti</name>
    <dbReference type="NCBI Taxonomy" id="51314"/>
    <lineage>
        <taxon>Eukaryota</taxon>
        <taxon>Sar</taxon>
        <taxon>Alveolata</taxon>
        <taxon>Apicomplexa</taxon>
        <taxon>Conoidasida</taxon>
        <taxon>Coccidia</taxon>
        <taxon>Eucoccidiorida</taxon>
        <taxon>Eimeriorina</taxon>
        <taxon>Eimeriidae</taxon>
        <taxon>Eimeria</taxon>
    </lineage>
</organism>
<gene>
    <name evidence="4" type="ORF">EBH_0067570</name>
</gene>